<evidence type="ECO:0000256" key="2">
    <source>
        <dbReference type="ARBA" id="ARBA00006490"/>
    </source>
</evidence>
<evidence type="ECO:0000313" key="12">
    <source>
        <dbReference type="EMBL" id="OGE80178.1"/>
    </source>
</evidence>
<comment type="catalytic activity">
    <reaction evidence="9">
        <text>(sulfur carrier)-H + L-cysteine = (sulfur carrier)-SH + L-alanine</text>
        <dbReference type="Rhea" id="RHEA:43892"/>
        <dbReference type="Rhea" id="RHEA-COMP:14737"/>
        <dbReference type="Rhea" id="RHEA-COMP:14739"/>
        <dbReference type="ChEBI" id="CHEBI:29917"/>
        <dbReference type="ChEBI" id="CHEBI:35235"/>
        <dbReference type="ChEBI" id="CHEBI:57972"/>
        <dbReference type="ChEBI" id="CHEBI:64428"/>
        <dbReference type="EC" id="2.8.1.7"/>
    </reaction>
</comment>
<evidence type="ECO:0000256" key="1">
    <source>
        <dbReference type="ARBA" id="ARBA00001933"/>
    </source>
</evidence>
<keyword evidence="4" id="KW-0808">Transferase</keyword>
<keyword evidence="6" id="KW-0663">Pyridoxal phosphate</keyword>
<dbReference type="GO" id="GO:0051536">
    <property type="term" value="F:iron-sulfur cluster binding"/>
    <property type="evidence" value="ECO:0007669"/>
    <property type="project" value="UniProtKB-KW"/>
</dbReference>
<dbReference type="InterPro" id="IPR015422">
    <property type="entry name" value="PyrdxlP-dep_Trfase_small"/>
</dbReference>
<dbReference type="SUPFAM" id="SSF53383">
    <property type="entry name" value="PLP-dependent transferases"/>
    <property type="match status" value="1"/>
</dbReference>
<name>A0A1F5NRC2_9BACT</name>
<dbReference type="PROSITE" id="PS00595">
    <property type="entry name" value="AA_TRANSFER_CLASS_5"/>
    <property type="match status" value="1"/>
</dbReference>
<evidence type="ECO:0000256" key="3">
    <source>
        <dbReference type="ARBA" id="ARBA00012239"/>
    </source>
</evidence>
<comment type="similarity">
    <text evidence="2">Belongs to the class-V pyridoxal-phosphate-dependent aminotransferase family. NifS/IscS subfamily.</text>
</comment>
<reference evidence="12 13" key="1">
    <citation type="journal article" date="2016" name="Nat. Commun.">
        <title>Thousands of microbial genomes shed light on interconnected biogeochemical processes in an aquifer system.</title>
        <authorList>
            <person name="Anantharaman K."/>
            <person name="Brown C.T."/>
            <person name="Hug L.A."/>
            <person name="Sharon I."/>
            <person name="Castelle C.J."/>
            <person name="Probst A.J."/>
            <person name="Thomas B.C."/>
            <person name="Singh A."/>
            <person name="Wilkins M.J."/>
            <person name="Karaoz U."/>
            <person name="Brodie E.L."/>
            <person name="Williams K.H."/>
            <person name="Hubbard S.S."/>
            <person name="Banfield J.F."/>
        </authorList>
    </citation>
    <scope>NUCLEOTIDE SEQUENCE [LARGE SCALE GENOMIC DNA]</scope>
</reference>
<feature type="domain" description="Aminotransferase class V" evidence="11">
    <location>
        <begin position="4"/>
        <end position="378"/>
    </location>
</feature>
<dbReference type="PANTHER" id="PTHR11601:SF34">
    <property type="entry name" value="CYSTEINE DESULFURASE"/>
    <property type="match status" value="1"/>
</dbReference>
<evidence type="ECO:0000313" key="13">
    <source>
        <dbReference type="Proteomes" id="UP000176233"/>
    </source>
</evidence>
<keyword evidence="8" id="KW-0411">Iron-sulfur</keyword>
<evidence type="ECO:0000256" key="6">
    <source>
        <dbReference type="ARBA" id="ARBA00022898"/>
    </source>
</evidence>
<dbReference type="EMBL" id="MFEJ01000019">
    <property type="protein sequence ID" value="OGE80178.1"/>
    <property type="molecule type" value="Genomic_DNA"/>
</dbReference>
<dbReference type="GO" id="GO:0031071">
    <property type="term" value="F:cysteine desulfurase activity"/>
    <property type="evidence" value="ECO:0007669"/>
    <property type="project" value="UniProtKB-EC"/>
</dbReference>
<dbReference type="InterPro" id="IPR016454">
    <property type="entry name" value="Cysteine_dSase"/>
</dbReference>
<evidence type="ECO:0000256" key="10">
    <source>
        <dbReference type="RuleBase" id="RU004504"/>
    </source>
</evidence>
<dbReference type="InterPro" id="IPR015424">
    <property type="entry name" value="PyrdxlP-dep_Trfase"/>
</dbReference>
<dbReference type="InterPro" id="IPR015421">
    <property type="entry name" value="PyrdxlP-dep_Trfase_major"/>
</dbReference>
<evidence type="ECO:0000256" key="8">
    <source>
        <dbReference type="ARBA" id="ARBA00023014"/>
    </source>
</evidence>
<dbReference type="Gene3D" id="1.10.260.50">
    <property type="match status" value="1"/>
</dbReference>
<dbReference type="EC" id="2.8.1.7" evidence="3"/>
<dbReference type="Proteomes" id="UP000176233">
    <property type="component" value="Unassembled WGS sequence"/>
</dbReference>
<evidence type="ECO:0000256" key="9">
    <source>
        <dbReference type="ARBA" id="ARBA00050776"/>
    </source>
</evidence>
<keyword evidence="7" id="KW-0408">Iron</keyword>
<dbReference type="Gene3D" id="3.90.1150.10">
    <property type="entry name" value="Aspartate Aminotransferase, domain 1"/>
    <property type="match status" value="1"/>
</dbReference>
<sequence length="392" mass="42664">MKRIYLDYAATTPLDPRVAKTMRGFESEIYGNPSSVHREGQVARAKIDFARTEIARFINAKSQEVVFTSGATEANNLAIQGVINHVIRYSKIKPHVITTKLEHQSVYNLIKDLEKRGVIEATFVSPDKNGLINAQEIINAVKDNTVLVSVIFVSNEIGTILPIREIGQTLKELKPKTYNLKSVYHIDAVQAAKFYNCNVEKLGCDLLTLSAHKLYGPKGIGSLYIKSGLKMQNLMIGGSQEYGRRPGTQNTSGIVGFAKAVELLGSLENRQKRSEKIFVLRDLLIKGLSKIQKAELNGPVGETRVADNVSFTFHNVDQDALMTALDLAGIAASTGSACVSGSSEPSHVIQALGKVNTGQASTIRFTLGSSTSAMDIKSVIKIVSKIISELSK</sequence>
<gene>
    <name evidence="12" type="ORF">A2660_02510</name>
</gene>
<comment type="cofactor">
    <cofactor evidence="1 10">
        <name>pyridoxal 5'-phosphate</name>
        <dbReference type="ChEBI" id="CHEBI:597326"/>
    </cofactor>
</comment>
<dbReference type="PIRSF" id="PIRSF005572">
    <property type="entry name" value="NifS"/>
    <property type="match status" value="1"/>
</dbReference>
<organism evidence="12 13">
    <name type="scientific">Candidatus Doudnabacteria bacterium RIFCSPHIGHO2_01_FULL_45_18</name>
    <dbReference type="NCBI Taxonomy" id="1817823"/>
    <lineage>
        <taxon>Bacteria</taxon>
        <taxon>Candidatus Doudnaibacteriota</taxon>
    </lineage>
</organism>
<evidence type="ECO:0000259" key="11">
    <source>
        <dbReference type="Pfam" id="PF00266"/>
    </source>
</evidence>
<evidence type="ECO:0000256" key="4">
    <source>
        <dbReference type="ARBA" id="ARBA00022679"/>
    </source>
</evidence>
<protein>
    <recommendedName>
        <fullName evidence="3">cysteine desulfurase</fullName>
        <ecNumber evidence="3">2.8.1.7</ecNumber>
    </recommendedName>
</protein>
<dbReference type="GO" id="GO:0046872">
    <property type="term" value="F:metal ion binding"/>
    <property type="evidence" value="ECO:0007669"/>
    <property type="project" value="UniProtKB-KW"/>
</dbReference>
<evidence type="ECO:0000256" key="7">
    <source>
        <dbReference type="ARBA" id="ARBA00023004"/>
    </source>
</evidence>
<dbReference type="AlphaFoldDB" id="A0A1F5NRC2"/>
<dbReference type="InterPro" id="IPR000192">
    <property type="entry name" value="Aminotrans_V_dom"/>
</dbReference>
<keyword evidence="5" id="KW-0479">Metal-binding</keyword>
<comment type="caution">
    <text evidence="12">The sequence shown here is derived from an EMBL/GenBank/DDBJ whole genome shotgun (WGS) entry which is preliminary data.</text>
</comment>
<dbReference type="InterPro" id="IPR020578">
    <property type="entry name" value="Aminotrans_V_PyrdxlP_BS"/>
</dbReference>
<dbReference type="Gene3D" id="3.40.640.10">
    <property type="entry name" value="Type I PLP-dependent aspartate aminotransferase-like (Major domain)"/>
    <property type="match status" value="1"/>
</dbReference>
<dbReference type="PANTHER" id="PTHR11601">
    <property type="entry name" value="CYSTEINE DESULFURYLASE FAMILY MEMBER"/>
    <property type="match status" value="1"/>
</dbReference>
<accession>A0A1F5NRC2</accession>
<evidence type="ECO:0000256" key="5">
    <source>
        <dbReference type="ARBA" id="ARBA00022723"/>
    </source>
</evidence>
<dbReference type="Pfam" id="PF00266">
    <property type="entry name" value="Aminotran_5"/>
    <property type="match status" value="1"/>
</dbReference>
<proteinExistence type="inferred from homology"/>